<reference evidence="2 3" key="1">
    <citation type="submission" date="2020-03" db="EMBL/GenBank/DDBJ databases">
        <title>Genomic Encyclopedia of Type Strains, Phase IV (KMG-IV): sequencing the most valuable type-strain genomes for metagenomic binning, comparative biology and taxonomic classification.</title>
        <authorList>
            <person name="Goeker M."/>
        </authorList>
    </citation>
    <scope>NUCLEOTIDE SEQUENCE [LARGE SCALE GENOMIC DNA]</scope>
    <source>
        <strain evidence="2 3">DSM 27651</strain>
    </source>
</reference>
<dbReference type="SUPFAM" id="SSF54001">
    <property type="entry name" value="Cysteine proteinases"/>
    <property type="match status" value="1"/>
</dbReference>
<dbReference type="Gene3D" id="3.10.620.30">
    <property type="match status" value="1"/>
</dbReference>
<dbReference type="Pfam" id="PF08379">
    <property type="entry name" value="Bact_transglu_N"/>
    <property type="match status" value="1"/>
</dbReference>
<keyword evidence="3" id="KW-1185">Reference proteome</keyword>
<dbReference type="InterPro" id="IPR038765">
    <property type="entry name" value="Papain-like_cys_pep_sf"/>
</dbReference>
<protein>
    <submittedName>
        <fullName evidence="2">Transglutaminase-like putative cysteine protease</fullName>
    </submittedName>
</protein>
<feature type="domain" description="Transglutaminase-like" evidence="1">
    <location>
        <begin position="157"/>
        <end position="221"/>
    </location>
</feature>
<dbReference type="EMBL" id="JAATJE010000001">
    <property type="protein sequence ID" value="NJC34004.1"/>
    <property type="molecule type" value="Genomic_DNA"/>
</dbReference>
<dbReference type="SMART" id="SM00460">
    <property type="entry name" value="TGc"/>
    <property type="match status" value="1"/>
</dbReference>
<dbReference type="InterPro" id="IPR013589">
    <property type="entry name" value="Bac_transglu_N"/>
</dbReference>
<gene>
    <name evidence="2" type="ORF">GGR88_001478</name>
</gene>
<dbReference type="Proteomes" id="UP000734218">
    <property type="component" value="Unassembled WGS sequence"/>
</dbReference>
<dbReference type="Pfam" id="PF01841">
    <property type="entry name" value="Transglut_core"/>
    <property type="match status" value="1"/>
</dbReference>
<evidence type="ECO:0000313" key="3">
    <source>
        <dbReference type="Proteomes" id="UP000734218"/>
    </source>
</evidence>
<evidence type="ECO:0000259" key="1">
    <source>
        <dbReference type="SMART" id="SM00460"/>
    </source>
</evidence>
<sequence length="274" mass="29679">MRITIEYATTYRYDAPSSGIIQALRVKPRKSHAQHIDSWRVVTDVGGAIRESRDAFGNVVQMFYADAPSSTLTLRVQGRVTTTETAGVQSGLAEPLPAPVFLRRTRLTEPDAELIDLAYAASRGSTLDTLHGLMGAIRSVMRFDPGLTDAATTATEALARRHGVCQDYAHIFIAAARQLGIPARYVSGHLARSDQPRQEAAHAWAEALVPDLGWVAFDPTNGISADERYVRVATGLDYLDAAPVRGARRGGGRERLEVSVHAVDSAQTQTQSQG</sequence>
<comment type="caution">
    <text evidence="2">The sequence shown here is derived from an EMBL/GenBank/DDBJ whole genome shotgun (WGS) entry which is preliminary data.</text>
</comment>
<dbReference type="RefSeq" id="WP_167953912.1">
    <property type="nucleotide sequence ID" value="NZ_JAATJE010000001.1"/>
</dbReference>
<dbReference type="InterPro" id="IPR002931">
    <property type="entry name" value="Transglutaminase-like"/>
</dbReference>
<dbReference type="PANTHER" id="PTHR33490">
    <property type="entry name" value="BLR5614 PROTEIN-RELATED"/>
    <property type="match status" value="1"/>
</dbReference>
<organism evidence="2 3">
    <name type="scientific">Sphingomonas jejuensis</name>
    <dbReference type="NCBI Taxonomy" id="904715"/>
    <lineage>
        <taxon>Bacteria</taxon>
        <taxon>Pseudomonadati</taxon>
        <taxon>Pseudomonadota</taxon>
        <taxon>Alphaproteobacteria</taxon>
        <taxon>Sphingomonadales</taxon>
        <taxon>Sphingomonadaceae</taxon>
        <taxon>Sphingomonas</taxon>
    </lineage>
</organism>
<accession>A0ABX0XKX6</accession>
<name>A0ABX0XKX6_9SPHN</name>
<dbReference type="PANTHER" id="PTHR33490:SF6">
    <property type="entry name" value="SLL1049 PROTEIN"/>
    <property type="match status" value="1"/>
</dbReference>
<evidence type="ECO:0000313" key="2">
    <source>
        <dbReference type="EMBL" id="NJC34004.1"/>
    </source>
</evidence>
<proteinExistence type="predicted"/>